<keyword evidence="2" id="KW-1185">Reference proteome</keyword>
<organism evidence="1 2">
    <name type="scientific">Liparis tanakae</name>
    <name type="common">Tanaka's snailfish</name>
    <dbReference type="NCBI Taxonomy" id="230148"/>
    <lineage>
        <taxon>Eukaryota</taxon>
        <taxon>Metazoa</taxon>
        <taxon>Chordata</taxon>
        <taxon>Craniata</taxon>
        <taxon>Vertebrata</taxon>
        <taxon>Euteleostomi</taxon>
        <taxon>Actinopterygii</taxon>
        <taxon>Neopterygii</taxon>
        <taxon>Teleostei</taxon>
        <taxon>Neoteleostei</taxon>
        <taxon>Acanthomorphata</taxon>
        <taxon>Eupercaria</taxon>
        <taxon>Perciformes</taxon>
        <taxon>Cottioidei</taxon>
        <taxon>Cottales</taxon>
        <taxon>Liparidae</taxon>
        <taxon>Liparis</taxon>
    </lineage>
</organism>
<protein>
    <submittedName>
        <fullName evidence="1">Uncharacterized protein</fullName>
    </submittedName>
</protein>
<sequence>MIFKKVSLPPPSGQEVSLHRLCFPHLAGVRVERDKLIGVLDPDRGSRLLRLHPLEKEGRRTQLLGELSQRVFSLCCRCCRNLKGSRVAQVSWSSSNMNAVTVAGISTSLLCLGFSRMMGCLYV</sequence>
<reference evidence="1 2" key="1">
    <citation type="submission" date="2019-03" db="EMBL/GenBank/DDBJ databases">
        <title>First draft genome of Liparis tanakae, snailfish: a comprehensive survey of snailfish specific genes.</title>
        <authorList>
            <person name="Kim W."/>
            <person name="Song I."/>
            <person name="Jeong J.-H."/>
            <person name="Kim D."/>
            <person name="Kim S."/>
            <person name="Ryu S."/>
            <person name="Song J.Y."/>
            <person name="Lee S.K."/>
        </authorList>
    </citation>
    <scope>NUCLEOTIDE SEQUENCE [LARGE SCALE GENOMIC DNA]</scope>
    <source>
        <tissue evidence="1">Muscle</tissue>
    </source>
</reference>
<evidence type="ECO:0000313" key="2">
    <source>
        <dbReference type="Proteomes" id="UP000314294"/>
    </source>
</evidence>
<evidence type="ECO:0000313" key="1">
    <source>
        <dbReference type="EMBL" id="TNN57518.1"/>
    </source>
</evidence>
<dbReference type="AlphaFoldDB" id="A0A4Z2GVD1"/>
<name>A0A4Z2GVD1_9TELE</name>
<dbReference type="Proteomes" id="UP000314294">
    <property type="component" value="Unassembled WGS sequence"/>
</dbReference>
<dbReference type="EMBL" id="SRLO01000403">
    <property type="protein sequence ID" value="TNN57518.1"/>
    <property type="molecule type" value="Genomic_DNA"/>
</dbReference>
<accession>A0A4Z2GVD1</accession>
<gene>
    <name evidence="1" type="ORF">EYF80_032242</name>
</gene>
<comment type="caution">
    <text evidence="1">The sequence shown here is derived from an EMBL/GenBank/DDBJ whole genome shotgun (WGS) entry which is preliminary data.</text>
</comment>
<proteinExistence type="predicted"/>